<dbReference type="RefSeq" id="WP_202748876.1">
    <property type="nucleotide sequence ID" value="NZ_JAESWC010000004.1"/>
</dbReference>
<proteinExistence type="predicted"/>
<sequence>MLHCDLCDYYKTTHTKGQSSAKCMCELTGFVFHKKVEEYDFENHPCHEYDVKANAVNQELSVRISA</sequence>
<dbReference type="EMBL" id="JAESWC010000004">
    <property type="protein sequence ID" value="MBL4936187.1"/>
    <property type="molecule type" value="Genomic_DNA"/>
</dbReference>
<name>A0ABS1TBQ2_9CLOT</name>
<organism evidence="1 2">
    <name type="scientific">Clostridium rhizosphaerae</name>
    <dbReference type="NCBI Taxonomy" id="2803861"/>
    <lineage>
        <taxon>Bacteria</taxon>
        <taxon>Bacillati</taxon>
        <taxon>Bacillota</taxon>
        <taxon>Clostridia</taxon>
        <taxon>Eubacteriales</taxon>
        <taxon>Clostridiaceae</taxon>
        <taxon>Clostridium</taxon>
    </lineage>
</organism>
<reference evidence="1 2" key="1">
    <citation type="submission" date="2021-01" db="EMBL/GenBank/DDBJ databases">
        <title>Genome public.</title>
        <authorList>
            <person name="Liu C."/>
            <person name="Sun Q."/>
        </authorList>
    </citation>
    <scope>NUCLEOTIDE SEQUENCE [LARGE SCALE GENOMIC DNA]</scope>
    <source>
        <strain evidence="1 2">YIM B02515</strain>
    </source>
</reference>
<keyword evidence="2" id="KW-1185">Reference proteome</keyword>
<dbReference type="Proteomes" id="UP000632377">
    <property type="component" value="Unassembled WGS sequence"/>
</dbReference>
<gene>
    <name evidence="1" type="ORF">JK636_10495</name>
</gene>
<evidence type="ECO:0000313" key="2">
    <source>
        <dbReference type="Proteomes" id="UP000632377"/>
    </source>
</evidence>
<accession>A0ABS1TBQ2</accession>
<comment type="caution">
    <text evidence="1">The sequence shown here is derived from an EMBL/GenBank/DDBJ whole genome shotgun (WGS) entry which is preliminary data.</text>
</comment>
<evidence type="ECO:0000313" key="1">
    <source>
        <dbReference type="EMBL" id="MBL4936187.1"/>
    </source>
</evidence>
<protein>
    <submittedName>
        <fullName evidence="1">Uncharacterized protein</fullName>
    </submittedName>
</protein>